<dbReference type="GO" id="GO:0004888">
    <property type="term" value="F:transmembrane signaling receptor activity"/>
    <property type="evidence" value="ECO:0007669"/>
    <property type="project" value="InterPro"/>
</dbReference>
<evidence type="ECO:0000256" key="1">
    <source>
        <dbReference type="ARBA" id="ARBA00023224"/>
    </source>
</evidence>
<dbReference type="EMBL" id="SLZY01000025">
    <property type="protein sequence ID" value="TCS68610.1"/>
    <property type="molecule type" value="Genomic_DNA"/>
</dbReference>
<dbReference type="Pfam" id="PF00015">
    <property type="entry name" value="MCPsignal"/>
    <property type="match status" value="1"/>
</dbReference>
<dbReference type="SMART" id="SM00283">
    <property type="entry name" value="MA"/>
    <property type="match status" value="1"/>
</dbReference>
<dbReference type="PROSITE" id="PS50885">
    <property type="entry name" value="HAMP"/>
    <property type="match status" value="1"/>
</dbReference>
<evidence type="ECO:0000313" key="8">
    <source>
        <dbReference type="Proteomes" id="UP000295135"/>
    </source>
</evidence>
<keyword evidence="8" id="KW-1185">Reference proteome</keyword>
<dbReference type="GO" id="GO:0006935">
    <property type="term" value="P:chemotaxis"/>
    <property type="evidence" value="ECO:0007669"/>
    <property type="project" value="InterPro"/>
</dbReference>
<evidence type="ECO:0000256" key="3">
    <source>
        <dbReference type="PROSITE-ProRule" id="PRU00284"/>
    </source>
</evidence>
<dbReference type="Proteomes" id="UP000295135">
    <property type="component" value="Unassembled WGS sequence"/>
</dbReference>
<dbReference type="RefSeq" id="WP_126460834.1">
    <property type="nucleotide sequence ID" value="NZ_AP018721.1"/>
</dbReference>
<dbReference type="Gene3D" id="1.10.287.950">
    <property type="entry name" value="Methyl-accepting chemotaxis protein"/>
    <property type="match status" value="1"/>
</dbReference>
<dbReference type="GO" id="GO:0016020">
    <property type="term" value="C:membrane"/>
    <property type="evidence" value="ECO:0007669"/>
    <property type="project" value="InterPro"/>
</dbReference>
<dbReference type="PRINTS" id="PR00260">
    <property type="entry name" value="CHEMTRNSDUCR"/>
</dbReference>
<evidence type="ECO:0000256" key="4">
    <source>
        <dbReference type="SAM" id="Phobius"/>
    </source>
</evidence>
<dbReference type="InterPro" id="IPR004090">
    <property type="entry name" value="Chemotax_Me-accpt_rcpt"/>
</dbReference>
<dbReference type="PROSITE" id="PS50111">
    <property type="entry name" value="CHEMOTAXIS_TRANSDUC_2"/>
    <property type="match status" value="1"/>
</dbReference>
<evidence type="ECO:0000256" key="2">
    <source>
        <dbReference type="ARBA" id="ARBA00029447"/>
    </source>
</evidence>
<dbReference type="GO" id="GO:0007165">
    <property type="term" value="P:signal transduction"/>
    <property type="evidence" value="ECO:0007669"/>
    <property type="project" value="UniProtKB-KW"/>
</dbReference>
<dbReference type="InterPro" id="IPR004089">
    <property type="entry name" value="MCPsignal_dom"/>
</dbReference>
<feature type="domain" description="Methyl-accepting transducer" evidence="5">
    <location>
        <begin position="167"/>
        <end position="376"/>
    </location>
</feature>
<accession>A0A4R3JPG7</accession>
<gene>
    <name evidence="7" type="ORF">EDC61_12511</name>
</gene>
<feature type="transmembrane region" description="Helical" evidence="4">
    <location>
        <begin position="12"/>
        <end position="45"/>
    </location>
</feature>
<dbReference type="OrthoDB" id="6114328at2"/>
<evidence type="ECO:0000259" key="5">
    <source>
        <dbReference type="PROSITE" id="PS50111"/>
    </source>
</evidence>
<evidence type="ECO:0000313" key="7">
    <source>
        <dbReference type="EMBL" id="TCS68610.1"/>
    </source>
</evidence>
<keyword evidence="4" id="KW-1133">Transmembrane helix</keyword>
<comment type="similarity">
    <text evidence="2">Belongs to the methyl-accepting chemotaxis (MCP) protein family.</text>
</comment>
<sequence>MKNSSFRFKRQYAAAGLIILGAAGAFWTPWAAAALLLPALLLALWPERHGAAELAELDDLLHRIGQGDLSARAPHAFADPTLESIRQDLNSALDQTETAFREFLGGMAAASDGRHWRRLQPVGLHGTFRDVIERMQVMLDQLNAAQESVAREALLSRIFLRSESGLSKAIAHVESALTEVTDNSGQSETLATTFGQSATHMSEAARRMAGALGQAEQAATSGNHALDDLNAKAAAIVEFTAHIDEIAKQTNLLALNAAIEAARAGEQGRGFAVVADEVRKLADQSKSTAHQIDEAITAMSDSLGTATSQIEEINRSVSSARQTSGEFGKELEQSASSAMRVGELTAAIGHGAQSMQASMRLVSLAQKARADANAILNGEEVCINSLSELENQAVEIARSRQWVKGSADRDALIAIYDNLFANIEQQIR</sequence>
<comment type="caution">
    <text evidence="7">The sequence shown here is derived from an EMBL/GenBank/DDBJ whole genome shotgun (WGS) entry which is preliminary data.</text>
</comment>
<dbReference type="AlphaFoldDB" id="A0A4R3JPG7"/>
<dbReference type="PANTHER" id="PTHR32089">
    <property type="entry name" value="METHYL-ACCEPTING CHEMOTAXIS PROTEIN MCPB"/>
    <property type="match status" value="1"/>
</dbReference>
<proteinExistence type="inferred from homology"/>
<name>A0A4R3JPG7_9PROT</name>
<dbReference type="PANTHER" id="PTHR32089:SF112">
    <property type="entry name" value="LYSOZYME-LIKE PROTEIN-RELATED"/>
    <property type="match status" value="1"/>
</dbReference>
<protein>
    <submittedName>
        <fullName evidence="7">Methyl-accepting chemotaxis protein</fullName>
    </submittedName>
</protein>
<feature type="domain" description="HAMP" evidence="6">
    <location>
        <begin position="48"/>
        <end position="101"/>
    </location>
</feature>
<keyword evidence="1 3" id="KW-0807">Transducer</keyword>
<evidence type="ECO:0000259" key="6">
    <source>
        <dbReference type="PROSITE" id="PS50885"/>
    </source>
</evidence>
<organism evidence="7 8">
    <name type="scientific">Sulfuritortus calidifontis</name>
    <dbReference type="NCBI Taxonomy" id="1914471"/>
    <lineage>
        <taxon>Bacteria</taxon>
        <taxon>Pseudomonadati</taxon>
        <taxon>Pseudomonadota</taxon>
        <taxon>Betaproteobacteria</taxon>
        <taxon>Nitrosomonadales</taxon>
        <taxon>Thiobacillaceae</taxon>
        <taxon>Sulfuritortus</taxon>
    </lineage>
</organism>
<dbReference type="SUPFAM" id="SSF58104">
    <property type="entry name" value="Methyl-accepting chemotaxis protein (MCP) signaling domain"/>
    <property type="match status" value="1"/>
</dbReference>
<keyword evidence="4" id="KW-0812">Transmembrane</keyword>
<keyword evidence="4" id="KW-0472">Membrane</keyword>
<dbReference type="InterPro" id="IPR003660">
    <property type="entry name" value="HAMP_dom"/>
</dbReference>
<reference evidence="7 8" key="1">
    <citation type="submission" date="2019-03" db="EMBL/GenBank/DDBJ databases">
        <title>Genomic Encyclopedia of Type Strains, Phase IV (KMG-IV): sequencing the most valuable type-strain genomes for metagenomic binning, comparative biology and taxonomic classification.</title>
        <authorList>
            <person name="Goeker M."/>
        </authorList>
    </citation>
    <scope>NUCLEOTIDE SEQUENCE [LARGE SCALE GENOMIC DNA]</scope>
    <source>
        <strain evidence="7 8">DSM 103923</strain>
    </source>
</reference>